<comment type="similarity">
    <text evidence="1">Belongs to the leucine-binding protein family.</text>
</comment>
<organism evidence="4">
    <name type="scientific">uncultured Acetobacteraceae bacterium</name>
    <dbReference type="NCBI Taxonomy" id="169975"/>
    <lineage>
        <taxon>Bacteria</taxon>
        <taxon>Pseudomonadati</taxon>
        <taxon>Pseudomonadota</taxon>
        <taxon>Alphaproteobacteria</taxon>
        <taxon>Acetobacterales</taxon>
        <taxon>Acetobacteraceae</taxon>
        <taxon>environmental samples</taxon>
    </lineage>
</organism>
<evidence type="ECO:0000256" key="1">
    <source>
        <dbReference type="ARBA" id="ARBA00010062"/>
    </source>
</evidence>
<dbReference type="PANTHER" id="PTHR47628:SF1">
    <property type="entry name" value="ALIPHATIC AMIDASE EXPRESSION-REGULATING PROTEIN"/>
    <property type="match status" value="1"/>
</dbReference>
<gene>
    <name evidence="4" type="ORF">AVDCRST_MAG08-2166</name>
</gene>
<dbReference type="InterPro" id="IPR028081">
    <property type="entry name" value="Leu-bd"/>
</dbReference>
<sequence length="430" mass="46310">MASRRPLRQAEVLRTVETKMILERRGLLKLASTALAAPAVMSHAALGADPVKVVGIHDTSGGLDIYGQPMVACLDYAVAELNEAGGLLGRPVQLINYDPQSNIQLYTQFATQAATRDRAAVVHAGITSASREAIRPVLRRYNTLYFYNTQYEGGVCDRNSFCTGSTPAQNVNKLVPYVLSNWGKRIYVVAADYNYGQITSKWIAKYAREGGGEAVAVDFFPLDVTDFGAAIKKIQAAKPDAVVSALVGGNHVGFYRQWAAAGLKGSVPVASTTLGGGNESLLLTPEEGNGIVSAFSYFQEVDTPANTAFLARFRAKLGARTPYLGAELAMRTYTGFQLWAEGVRRAGAIDRMKVIEALESGITHEGPAGRTVLDPKTHHATLDVHLARVENRGFRVLQTFPQQPPSDTASVCDLAANPGSNQQHVVDVRT</sequence>
<dbReference type="Gene3D" id="3.40.50.2300">
    <property type="match status" value="2"/>
</dbReference>
<dbReference type="CDD" id="cd06356">
    <property type="entry name" value="PBP1_amide_urea_BP-like"/>
    <property type="match status" value="1"/>
</dbReference>
<name>A0A6J4IHF4_9PROT</name>
<evidence type="ECO:0000256" key="2">
    <source>
        <dbReference type="ARBA" id="ARBA00022729"/>
    </source>
</evidence>
<dbReference type="EMBL" id="CADCTG010000168">
    <property type="protein sequence ID" value="CAA9250541.1"/>
    <property type="molecule type" value="Genomic_DNA"/>
</dbReference>
<protein>
    <submittedName>
        <fullName evidence="4">Urea ABC transporter, substrate binding protein UrtA</fullName>
    </submittedName>
</protein>
<keyword evidence="2" id="KW-0732">Signal</keyword>
<evidence type="ECO:0000313" key="4">
    <source>
        <dbReference type="EMBL" id="CAA9250541.1"/>
    </source>
</evidence>
<dbReference type="InterPro" id="IPR028082">
    <property type="entry name" value="Peripla_BP_I"/>
</dbReference>
<evidence type="ECO:0000259" key="3">
    <source>
        <dbReference type="Pfam" id="PF13458"/>
    </source>
</evidence>
<dbReference type="PANTHER" id="PTHR47628">
    <property type="match status" value="1"/>
</dbReference>
<feature type="domain" description="Leucine-binding protein" evidence="3">
    <location>
        <begin position="50"/>
        <end position="392"/>
    </location>
</feature>
<dbReference type="AlphaFoldDB" id="A0A6J4IHF4"/>
<accession>A0A6J4IHF4</accession>
<proteinExistence type="inferred from homology"/>
<reference evidence="4" key="1">
    <citation type="submission" date="2020-02" db="EMBL/GenBank/DDBJ databases">
        <authorList>
            <person name="Meier V. D."/>
        </authorList>
    </citation>
    <scope>NUCLEOTIDE SEQUENCE</scope>
    <source>
        <strain evidence="4">AVDCRST_MAG08</strain>
    </source>
</reference>
<dbReference type="SUPFAM" id="SSF53822">
    <property type="entry name" value="Periplasmic binding protein-like I"/>
    <property type="match status" value="1"/>
</dbReference>
<dbReference type="Pfam" id="PF13458">
    <property type="entry name" value="Peripla_BP_6"/>
    <property type="match status" value="1"/>
</dbReference>